<reference evidence="1 2" key="1">
    <citation type="submission" date="2019-07" db="EMBL/GenBank/DDBJ databases">
        <title>Whole genome shotgun sequence of Methylobacterium haplocladii NBRC 107714.</title>
        <authorList>
            <person name="Hosoyama A."/>
            <person name="Uohara A."/>
            <person name="Ohji S."/>
            <person name="Ichikawa N."/>
        </authorList>
    </citation>
    <scope>NUCLEOTIDE SEQUENCE [LARGE SCALE GENOMIC DNA]</scope>
    <source>
        <strain evidence="1 2">NBRC 107714</strain>
    </source>
</reference>
<organism evidence="1 2">
    <name type="scientific">Methylobacterium haplocladii</name>
    <dbReference type="NCBI Taxonomy" id="1176176"/>
    <lineage>
        <taxon>Bacteria</taxon>
        <taxon>Pseudomonadati</taxon>
        <taxon>Pseudomonadota</taxon>
        <taxon>Alphaproteobacteria</taxon>
        <taxon>Hyphomicrobiales</taxon>
        <taxon>Methylobacteriaceae</taxon>
        <taxon>Methylobacterium</taxon>
    </lineage>
</organism>
<evidence type="ECO:0000313" key="2">
    <source>
        <dbReference type="Proteomes" id="UP000321258"/>
    </source>
</evidence>
<dbReference type="EMBL" id="BJZT01000032">
    <property type="protein sequence ID" value="GEP00533.1"/>
    <property type="molecule type" value="Genomic_DNA"/>
</dbReference>
<dbReference type="AlphaFoldDB" id="A0A512IS70"/>
<dbReference type="Proteomes" id="UP000321258">
    <property type="component" value="Unassembled WGS sequence"/>
</dbReference>
<keyword evidence="2" id="KW-1185">Reference proteome</keyword>
<accession>A0A512IS70</accession>
<protein>
    <submittedName>
        <fullName evidence="1">Uncharacterized protein</fullName>
    </submittedName>
</protein>
<name>A0A512IS70_9HYPH</name>
<sequence>MSTAPALRAARAAERTVARATLLATLDAVPNDGAIIVTTSKAMAEYIIRLLRDRYEIETLRWVWVVVAETADAERAHLTGQTLPVIRPAGVVLNRVRAQQRRVERLERAAAKRSADLAAISDRVRAVLPPEVIRSLVFGDAQP</sequence>
<comment type="caution">
    <text evidence="1">The sequence shown here is derived from an EMBL/GenBank/DDBJ whole genome shotgun (WGS) entry which is preliminary data.</text>
</comment>
<dbReference type="RefSeq" id="WP_147079902.1">
    <property type="nucleotide sequence ID" value="NZ_BJZT01000032.1"/>
</dbReference>
<gene>
    <name evidence="1" type="ORF">MHA02_29200</name>
</gene>
<evidence type="ECO:0000313" key="1">
    <source>
        <dbReference type="EMBL" id="GEP00533.1"/>
    </source>
</evidence>
<proteinExistence type="predicted"/>